<keyword evidence="1" id="KW-0456">Lyase</keyword>
<reference evidence="4 5" key="1">
    <citation type="submission" date="2020-09" db="EMBL/GenBank/DDBJ databases">
        <title>Methylomonas albis sp. nov. and Methylomonas fluvii sp. nov.: Two cold-adapted methanotrophs from the River Elbe and an amended description of Methylovulum psychrotolerans strain Eb1.</title>
        <authorList>
            <person name="Bussmann I.K."/>
            <person name="Klings K.-W."/>
            <person name="Warnstedt J."/>
            <person name="Hoppert M."/>
            <person name="Saborowski A."/>
            <person name="Horn F."/>
            <person name="Liebner S."/>
        </authorList>
    </citation>
    <scope>NUCLEOTIDE SEQUENCE [LARGE SCALE GENOMIC DNA]</scope>
    <source>
        <strain evidence="4 5">EbA</strain>
    </source>
</reference>
<feature type="signal peptide" evidence="2">
    <location>
        <begin position="1"/>
        <end position="37"/>
    </location>
</feature>
<gene>
    <name evidence="4" type="ORF">IE877_03525</name>
</gene>
<dbReference type="Gene3D" id="3.20.20.140">
    <property type="entry name" value="Metal-dependent hydrolases"/>
    <property type="match status" value="1"/>
</dbReference>
<dbReference type="Proteomes" id="UP000652176">
    <property type="component" value="Unassembled WGS sequence"/>
</dbReference>
<comment type="caution">
    <text evidence="4">The sequence shown here is derived from an EMBL/GenBank/DDBJ whole genome shotgun (WGS) entry which is preliminary data.</text>
</comment>
<evidence type="ECO:0000313" key="5">
    <source>
        <dbReference type="Proteomes" id="UP000652176"/>
    </source>
</evidence>
<feature type="chain" id="PRO_5046776152" evidence="2">
    <location>
        <begin position="38"/>
        <end position="416"/>
    </location>
</feature>
<sequence>MKSFPISNSIATVCNSRRHFLKLAAAGLVSASTPASALFRLNNPCLDPSGTPASALETAAWQGINPADWWDCHTHIVGSGDGGSGITQTPDMHAPLRHPLQTLQHWAYANAACIPDTDQDTAFVKRLRALMDTTPKGAKAMLYAFDRAHGASGDPDHANTAFFVPNEYAQALALAYPERFEWVASIHPYRPDCVTVLEQAAANGARAVKWLPPAMGIDPASPQCDRFYKAAAALNIPIITHGGEENALHGADQPLFGNPLRLRRALDAGVRVVIAHCATLGTDVDENGREVKSFDLFAKLMADKQWQDRLYGDISAIVLRNRDIEVIKTLLTETAWHSRLLYGSDYPLTGILPLISPEAFAKAGLLTEDAVEPLLALQEYHPFRFDFVLKRSLAWQGKRFANSVFATRPFFTRKSG</sequence>
<dbReference type="InterPro" id="IPR006680">
    <property type="entry name" value="Amidohydro-rel"/>
</dbReference>
<dbReference type="RefSeq" id="WP_192373321.1">
    <property type="nucleotide sequence ID" value="NZ_CAJHIV010000001.1"/>
</dbReference>
<proteinExistence type="predicted"/>
<name>A0ABR9CW88_9GAMM</name>
<evidence type="ECO:0000313" key="4">
    <source>
        <dbReference type="EMBL" id="MBD9354960.1"/>
    </source>
</evidence>
<dbReference type="PANTHER" id="PTHR21240">
    <property type="entry name" value="2-AMINO-3-CARBOXYLMUCONATE-6-SEMIALDEHYDE DECARBOXYLASE"/>
    <property type="match status" value="1"/>
</dbReference>
<dbReference type="InterPro" id="IPR032465">
    <property type="entry name" value="ACMSD"/>
</dbReference>
<keyword evidence="5" id="KW-1185">Reference proteome</keyword>
<dbReference type="Pfam" id="PF04909">
    <property type="entry name" value="Amidohydro_2"/>
    <property type="match status" value="1"/>
</dbReference>
<evidence type="ECO:0000259" key="3">
    <source>
        <dbReference type="Pfam" id="PF04909"/>
    </source>
</evidence>
<evidence type="ECO:0000256" key="2">
    <source>
        <dbReference type="SAM" id="SignalP"/>
    </source>
</evidence>
<evidence type="ECO:0000256" key="1">
    <source>
        <dbReference type="ARBA" id="ARBA00023239"/>
    </source>
</evidence>
<dbReference type="InterPro" id="IPR006311">
    <property type="entry name" value="TAT_signal"/>
</dbReference>
<feature type="domain" description="Amidohydrolase-related" evidence="3">
    <location>
        <begin position="71"/>
        <end position="349"/>
    </location>
</feature>
<dbReference type="PANTHER" id="PTHR21240:SF28">
    <property type="entry name" value="ISO-OROTATE DECARBOXYLASE (EUROFUNG)"/>
    <property type="match status" value="1"/>
</dbReference>
<dbReference type="SUPFAM" id="SSF51556">
    <property type="entry name" value="Metallo-dependent hydrolases"/>
    <property type="match status" value="1"/>
</dbReference>
<keyword evidence="2" id="KW-0732">Signal</keyword>
<dbReference type="PROSITE" id="PS51318">
    <property type="entry name" value="TAT"/>
    <property type="match status" value="1"/>
</dbReference>
<organism evidence="4 5">
    <name type="scientific">Methylomonas albis</name>
    <dbReference type="NCBI Taxonomy" id="1854563"/>
    <lineage>
        <taxon>Bacteria</taxon>
        <taxon>Pseudomonadati</taxon>
        <taxon>Pseudomonadota</taxon>
        <taxon>Gammaproteobacteria</taxon>
        <taxon>Methylococcales</taxon>
        <taxon>Methylococcaceae</taxon>
        <taxon>Methylomonas</taxon>
    </lineage>
</organism>
<protein>
    <submittedName>
        <fullName evidence="4">Amidohydrolase family protein</fullName>
    </submittedName>
</protein>
<dbReference type="InterPro" id="IPR032466">
    <property type="entry name" value="Metal_Hydrolase"/>
</dbReference>
<dbReference type="EMBL" id="JACXSS010000001">
    <property type="protein sequence ID" value="MBD9354960.1"/>
    <property type="molecule type" value="Genomic_DNA"/>
</dbReference>
<accession>A0ABR9CW88</accession>